<comment type="caution">
    <text evidence="4">The sequence shown here is derived from an EMBL/GenBank/DDBJ whole genome shotgun (WGS) entry which is preliminary data.</text>
</comment>
<comment type="similarity">
    <text evidence="1">Belongs to the UreD family.</text>
</comment>
<dbReference type="PANTHER" id="PTHR33643:SF1">
    <property type="entry name" value="UREASE ACCESSORY PROTEIN D"/>
    <property type="match status" value="1"/>
</dbReference>
<feature type="region of interest" description="Disordered" evidence="3">
    <location>
        <begin position="98"/>
        <end position="121"/>
    </location>
</feature>
<dbReference type="PANTHER" id="PTHR33643">
    <property type="entry name" value="UREASE ACCESSORY PROTEIN D"/>
    <property type="match status" value="1"/>
</dbReference>
<sequence length="317" mass="34488">MDTTSSQLLIPKINLGGGRIVLSKDGPSVAFAELSSTYPLKLLSPHVTEDGIAVVYALTYGGGLVGGDQVNLTATIGSGATLVLLSQGSTKVFKTRLDQRKSSNVSARHTSRPQERGEPTTQRMEFEISGDGALFLLPEPVTCFRAAAYNQIQTFRLDIGSSAVILDWVTSGRKSLGEEWDFSRYYSLNEVWVGGTRIAKDVMLLDDQSATIPPLPRRTLRDKLAPYSCFATLILVGPLLQPTIARIATAYEAIVVFKRTTPEDLIWSTSPIPADCGSGSVVRVAGKEPEAVKRWLKDTLGHLEDVIGTDIYRRAFL</sequence>
<dbReference type="EMBL" id="JASNQZ010000011">
    <property type="protein sequence ID" value="KAL0951360.1"/>
    <property type="molecule type" value="Genomic_DNA"/>
</dbReference>
<protein>
    <recommendedName>
        <fullName evidence="6">UreD-domain-containing protein</fullName>
    </recommendedName>
</protein>
<evidence type="ECO:0008006" key="6">
    <source>
        <dbReference type="Google" id="ProtNLM"/>
    </source>
</evidence>
<evidence type="ECO:0000256" key="3">
    <source>
        <dbReference type="SAM" id="MobiDB-lite"/>
    </source>
</evidence>
<dbReference type="InterPro" id="IPR002669">
    <property type="entry name" value="UreD"/>
</dbReference>
<name>A0ABR3J786_9AGAR</name>
<keyword evidence="5" id="KW-1185">Reference proteome</keyword>
<evidence type="ECO:0000313" key="5">
    <source>
        <dbReference type="Proteomes" id="UP001556367"/>
    </source>
</evidence>
<organism evidence="4 5">
    <name type="scientific">Hohenbuehelia grisea</name>
    <dbReference type="NCBI Taxonomy" id="104357"/>
    <lineage>
        <taxon>Eukaryota</taxon>
        <taxon>Fungi</taxon>
        <taxon>Dikarya</taxon>
        <taxon>Basidiomycota</taxon>
        <taxon>Agaricomycotina</taxon>
        <taxon>Agaricomycetes</taxon>
        <taxon>Agaricomycetidae</taxon>
        <taxon>Agaricales</taxon>
        <taxon>Pleurotineae</taxon>
        <taxon>Pleurotaceae</taxon>
        <taxon>Hohenbuehelia</taxon>
    </lineage>
</organism>
<accession>A0ABR3J786</accession>
<keyword evidence="2" id="KW-0143">Chaperone</keyword>
<proteinExistence type="inferred from homology"/>
<evidence type="ECO:0000256" key="2">
    <source>
        <dbReference type="ARBA" id="ARBA00023186"/>
    </source>
</evidence>
<reference evidence="5" key="1">
    <citation type="submission" date="2024-06" db="EMBL/GenBank/DDBJ databases">
        <title>Multi-omics analyses provide insights into the biosynthesis of the anticancer antibiotic pleurotin in Hohenbuehelia grisea.</title>
        <authorList>
            <person name="Weaver J.A."/>
            <person name="Alberti F."/>
        </authorList>
    </citation>
    <scope>NUCLEOTIDE SEQUENCE [LARGE SCALE GENOMIC DNA]</scope>
    <source>
        <strain evidence="5">T-177</strain>
    </source>
</reference>
<evidence type="ECO:0000313" key="4">
    <source>
        <dbReference type="EMBL" id="KAL0951360.1"/>
    </source>
</evidence>
<dbReference type="Proteomes" id="UP001556367">
    <property type="component" value="Unassembled WGS sequence"/>
</dbReference>
<dbReference type="Pfam" id="PF01774">
    <property type="entry name" value="UreD"/>
    <property type="match status" value="1"/>
</dbReference>
<evidence type="ECO:0000256" key="1">
    <source>
        <dbReference type="ARBA" id="ARBA00007177"/>
    </source>
</evidence>
<dbReference type="HAMAP" id="MF_01384">
    <property type="entry name" value="UreD"/>
    <property type="match status" value="1"/>
</dbReference>
<gene>
    <name evidence="4" type="ORF">HGRIS_008064</name>
</gene>